<dbReference type="InterPro" id="IPR019734">
    <property type="entry name" value="TPR_rpt"/>
</dbReference>
<name>F0WTP0_9STRA</name>
<evidence type="ECO:0000313" key="6">
    <source>
        <dbReference type="EMBL" id="CCA24732.1"/>
    </source>
</evidence>
<dbReference type="HOGENOM" id="CLU_414206_0_0_1"/>
<keyword evidence="1" id="KW-0677">Repeat</keyword>
<dbReference type="PANTHER" id="PTHR11242">
    <property type="entry name" value="ARYL HYDROCARBON RECEPTOR INTERACTING PROTEIN RELATED"/>
    <property type="match status" value="1"/>
</dbReference>
<dbReference type="PROSITE" id="PS50005">
    <property type="entry name" value="TPR"/>
    <property type="match status" value="1"/>
</dbReference>
<evidence type="ECO:0000256" key="5">
    <source>
        <dbReference type="SAM" id="Phobius"/>
    </source>
</evidence>
<feature type="region of interest" description="Disordered" evidence="4">
    <location>
        <begin position="585"/>
        <end position="616"/>
    </location>
</feature>
<feature type="compositionally biased region" description="Basic and acidic residues" evidence="4">
    <location>
        <begin position="585"/>
        <end position="596"/>
    </location>
</feature>
<accession>F0WTP0</accession>
<sequence length="659" mass="74357">MNGERHSNSIVSSDSLCESSEWVKCSLDSLESVLVEVENELRQLECSDSNIIRNANGIDIDRKTKRAFGRLTIRIGKITDIEDIIRQNPLLAHVKESLQLYLTATIGPIETCEKSMDRFKQTRAIQLQQNSQIVAWNDLIVFEGIKSKTADVKVVIFCKSKLLADYALGEIHISCKQYLDQKIHSSWFFVNSVIAGEKQRQSQSKLHLEVAFGYDAMLRHREILDRKRKKKRTLEETLQIYSENAPKVQSSSRHPAAFGTETAVSDLYIPGFKFTIDVHHPGAVQEAPIPDNGRVETPYGRGVVICYRKMSKIYVIQLDPHLSGQAPSYAYLKKNFVIDEPEYPILKVLSTVLTPYGLGQIVEIRKNDGVVEVQAPFGKMFVQKNDIRPPPKSVESMTMKELIHQAVSTTEKGNKLFKQSKLDTAVYMYVESLVYLERVKKENATHKQRAIALQTMIRCHLNIGACRLKMNAFEQARVSCTSAVNVLNVLSENRSSDVVTWMARLDISEQLLFSEWPAKAHFRRAQAYMKLHKYGDARDDLIAAIRLNPKDRSCRVLLEQVNVLYSEQKNNEKQTWGGIFESVGADDKGNEAKEQSEENDPFGSSDNSASETRPENLGATAATASDGLSDMFIKTLVSVSIFSVSAATFAFLAFRRKRV</sequence>
<dbReference type="InterPro" id="IPR013105">
    <property type="entry name" value="TPR_2"/>
</dbReference>
<reference evidence="6" key="1">
    <citation type="journal article" date="2011" name="PLoS Biol.">
        <title>Gene gain and loss during evolution of obligate parasitism in the white rust pathogen of Arabidopsis thaliana.</title>
        <authorList>
            <person name="Kemen E."/>
            <person name="Gardiner A."/>
            <person name="Schultz-Larsen T."/>
            <person name="Kemen A.C."/>
            <person name="Balmuth A.L."/>
            <person name="Robert-Seilaniantz A."/>
            <person name="Bailey K."/>
            <person name="Holub E."/>
            <person name="Studholme D.J."/>
            <person name="Maclean D."/>
            <person name="Jones J.D."/>
        </authorList>
    </citation>
    <scope>NUCLEOTIDE SEQUENCE</scope>
</reference>
<keyword evidence="5" id="KW-1133">Transmembrane helix</keyword>
<protein>
    <submittedName>
        <fullName evidence="6">Uncharacterized protein AlNc14C255G9716</fullName>
    </submittedName>
</protein>
<evidence type="ECO:0000256" key="1">
    <source>
        <dbReference type="ARBA" id="ARBA00022737"/>
    </source>
</evidence>
<evidence type="ECO:0000256" key="3">
    <source>
        <dbReference type="PROSITE-ProRule" id="PRU00339"/>
    </source>
</evidence>
<dbReference type="Pfam" id="PF07719">
    <property type="entry name" value="TPR_2"/>
    <property type="match status" value="1"/>
</dbReference>
<dbReference type="Gene3D" id="1.25.40.10">
    <property type="entry name" value="Tetratricopeptide repeat domain"/>
    <property type="match status" value="1"/>
</dbReference>
<organism evidence="6">
    <name type="scientific">Albugo laibachii Nc14</name>
    <dbReference type="NCBI Taxonomy" id="890382"/>
    <lineage>
        <taxon>Eukaryota</taxon>
        <taxon>Sar</taxon>
        <taxon>Stramenopiles</taxon>
        <taxon>Oomycota</taxon>
        <taxon>Peronosporomycetes</taxon>
        <taxon>Albuginales</taxon>
        <taxon>Albuginaceae</taxon>
        <taxon>Albugo</taxon>
    </lineage>
</organism>
<feature type="repeat" description="TPR" evidence="3">
    <location>
        <begin position="518"/>
        <end position="551"/>
    </location>
</feature>
<evidence type="ECO:0000256" key="4">
    <source>
        <dbReference type="SAM" id="MobiDB-lite"/>
    </source>
</evidence>
<gene>
    <name evidence="6" type="primary">AlNc14C255G9716</name>
    <name evidence="6" type="ORF">ALNC14_108760</name>
</gene>
<dbReference type="SMART" id="SM00028">
    <property type="entry name" value="TPR"/>
    <property type="match status" value="3"/>
</dbReference>
<keyword evidence="5" id="KW-0472">Membrane</keyword>
<feature type="compositionally biased region" description="Polar residues" evidence="4">
    <location>
        <begin position="602"/>
        <end position="611"/>
    </location>
</feature>
<dbReference type="EMBL" id="FR824300">
    <property type="protein sequence ID" value="CCA24732.1"/>
    <property type="molecule type" value="Genomic_DNA"/>
</dbReference>
<dbReference type="PANTHER" id="PTHR11242:SF0">
    <property type="entry name" value="TPR_REGION DOMAIN-CONTAINING PROTEIN"/>
    <property type="match status" value="1"/>
</dbReference>
<keyword evidence="5" id="KW-0812">Transmembrane</keyword>
<reference evidence="6" key="2">
    <citation type="submission" date="2011-02" db="EMBL/GenBank/DDBJ databases">
        <authorList>
            <person name="MacLean D."/>
        </authorList>
    </citation>
    <scope>NUCLEOTIDE SEQUENCE</scope>
</reference>
<dbReference type="SUPFAM" id="SSF48452">
    <property type="entry name" value="TPR-like"/>
    <property type="match status" value="1"/>
</dbReference>
<keyword evidence="2 3" id="KW-0802">TPR repeat</keyword>
<dbReference type="InterPro" id="IPR039663">
    <property type="entry name" value="AIP/AIPL1/TTC9"/>
</dbReference>
<dbReference type="AlphaFoldDB" id="F0WTP0"/>
<dbReference type="InterPro" id="IPR011990">
    <property type="entry name" value="TPR-like_helical_dom_sf"/>
</dbReference>
<feature type="transmembrane region" description="Helical" evidence="5">
    <location>
        <begin position="631"/>
        <end position="654"/>
    </location>
</feature>
<evidence type="ECO:0000256" key="2">
    <source>
        <dbReference type="ARBA" id="ARBA00022803"/>
    </source>
</evidence>
<proteinExistence type="predicted"/>